<dbReference type="EMBL" id="JAAIJQ010000186">
    <property type="protein sequence ID" value="NEV65247.1"/>
    <property type="molecule type" value="Genomic_DNA"/>
</dbReference>
<dbReference type="InterPro" id="IPR050582">
    <property type="entry name" value="HAD-like_SerB"/>
</dbReference>
<evidence type="ECO:0000313" key="5">
    <source>
        <dbReference type="EMBL" id="NEV65247.1"/>
    </source>
</evidence>
<dbReference type="Gene3D" id="3.40.50.1000">
    <property type="entry name" value="HAD superfamily/HAD-like"/>
    <property type="match status" value="1"/>
</dbReference>
<dbReference type="InterPro" id="IPR023214">
    <property type="entry name" value="HAD_sf"/>
</dbReference>
<evidence type="ECO:0000256" key="3">
    <source>
        <dbReference type="ARBA" id="ARBA00022842"/>
    </source>
</evidence>
<evidence type="ECO:0000256" key="4">
    <source>
        <dbReference type="SAM" id="SignalP"/>
    </source>
</evidence>
<evidence type="ECO:0000256" key="1">
    <source>
        <dbReference type="ARBA" id="ARBA00022723"/>
    </source>
</evidence>
<comment type="caution">
    <text evidence="5">The sequence shown here is derived from an EMBL/GenBank/DDBJ whole genome shotgun (WGS) entry which is preliminary data.</text>
</comment>
<keyword evidence="6" id="KW-1185">Reference proteome</keyword>
<evidence type="ECO:0000256" key="2">
    <source>
        <dbReference type="ARBA" id="ARBA00022801"/>
    </source>
</evidence>
<keyword evidence="3" id="KW-0460">Magnesium</keyword>
<dbReference type="PANTHER" id="PTHR43344:SF13">
    <property type="entry name" value="PHOSPHATASE RV3661-RELATED"/>
    <property type="match status" value="1"/>
</dbReference>
<dbReference type="AlphaFoldDB" id="A0A6M0K976"/>
<protein>
    <submittedName>
        <fullName evidence="5">Haloacid dehalogenase-like hydrolase</fullName>
    </submittedName>
</protein>
<sequence length="328" mass="36487">MRTLTALLITLTFSAVTAAAPLPSWSDNPTKTAITDFVSAVTTEGSPDFVPASERVAVFDNDGTLWVEQPMYTQLAFVIDRVKTLAPEHPQWQEEQPFKALLEGDLDALKASGMEGLLKLVAATHAGMTSDDFARIASDWIASAQHPRFERPYTQVVYQPMLELLDYLRANGFKTFIVSGGGIDFMRPWTEQVYGIPPEQVVGSQIEMEYQVLEGVPSILRKAEIAFVDDKAGKPVGIQRHVGRRPILAFGNSDGDYQMLEWTTAGSGKRLGLILHHDDKSREYAYDRDSHIGRLDKGLDDAESNGWLLVSMKRDWSQVFPPSSEPQK</sequence>
<dbReference type="Pfam" id="PF12710">
    <property type="entry name" value="HAD"/>
    <property type="match status" value="1"/>
</dbReference>
<dbReference type="Proteomes" id="UP000483379">
    <property type="component" value="Unassembled WGS sequence"/>
</dbReference>
<keyword evidence="1" id="KW-0479">Metal-binding</keyword>
<keyword evidence="4" id="KW-0732">Signal</keyword>
<dbReference type="InterPro" id="IPR036412">
    <property type="entry name" value="HAD-like_sf"/>
</dbReference>
<keyword evidence="2 5" id="KW-0378">Hydrolase</keyword>
<gene>
    <name evidence="5" type="ORF">G3446_26030</name>
</gene>
<dbReference type="GO" id="GO:0046872">
    <property type="term" value="F:metal ion binding"/>
    <property type="evidence" value="ECO:0007669"/>
    <property type="project" value="UniProtKB-KW"/>
</dbReference>
<evidence type="ECO:0000313" key="6">
    <source>
        <dbReference type="Proteomes" id="UP000483379"/>
    </source>
</evidence>
<dbReference type="GO" id="GO:0016787">
    <property type="term" value="F:hydrolase activity"/>
    <property type="evidence" value="ECO:0007669"/>
    <property type="project" value="UniProtKB-KW"/>
</dbReference>
<dbReference type="PANTHER" id="PTHR43344">
    <property type="entry name" value="PHOSPHOSERINE PHOSPHATASE"/>
    <property type="match status" value="1"/>
</dbReference>
<reference evidence="5 6" key="1">
    <citation type="submission" date="2020-02" db="EMBL/GenBank/DDBJ databases">
        <title>Genome sequences of Thiorhodococcus mannitoliphagus and Thiorhodococcus minor, purple sulfur photosynthetic bacteria in the gammaproteobacterial family, Chromatiaceae.</title>
        <authorList>
            <person name="Aviles F.A."/>
            <person name="Meyer T.E."/>
            <person name="Kyndt J.A."/>
        </authorList>
    </citation>
    <scope>NUCLEOTIDE SEQUENCE [LARGE SCALE GENOMIC DNA]</scope>
    <source>
        <strain evidence="5 6">DSM 11518</strain>
    </source>
</reference>
<dbReference type="RefSeq" id="WP_164456571.1">
    <property type="nucleotide sequence ID" value="NZ_JAAIJQ010000186.1"/>
</dbReference>
<accession>A0A6M0K976</accession>
<dbReference type="SUPFAM" id="SSF56784">
    <property type="entry name" value="HAD-like"/>
    <property type="match status" value="1"/>
</dbReference>
<feature type="signal peptide" evidence="4">
    <location>
        <begin position="1"/>
        <end position="18"/>
    </location>
</feature>
<name>A0A6M0K976_9GAMM</name>
<organism evidence="5 6">
    <name type="scientific">Thiorhodococcus minor</name>
    <dbReference type="NCBI Taxonomy" id="57489"/>
    <lineage>
        <taxon>Bacteria</taxon>
        <taxon>Pseudomonadati</taxon>
        <taxon>Pseudomonadota</taxon>
        <taxon>Gammaproteobacteria</taxon>
        <taxon>Chromatiales</taxon>
        <taxon>Chromatiaceae</taxon>
        <taxon>Thiorhodococcus</taxon>
    </lineage>
</organism>
<proteinExistence type="predicted"/>
<feature type="chain" id="PRO_5026880087" evidence="4">
    <location>
        <begin position="19"/>
        <end position="328"/>
    </location>
</feature>